<protein>
    <submittedName>
        <fullName evidence="2">Uncharacterized protein</fullName>
    </submittedName>
</protein>
<name>A0A6G1KYV1_9PEZI</name>
<evidence type="ECO:0000256" key="1">
    <source>
        <dbReference type="SAM" id="MobiDB-lite"/>
    </source>
</evidence>
<gene>
    <name evidence="2" type="ORF">EJ03DRAFT_197787</name>
</gene>
<evidence type="ECO:0000313" key="2">
    <source>
        <dbReference type="EMBL" id="KAF2765777.1"/>
    </source>
</evidence>
<evidence type="ECO:0000313" key="3">
    <source>
        <dbReference type="Proteomes" id="UP000799436"/>
    </source>
</evidence>
<dbReference type="EMBL" id="ML995884">
    <property type="protein sequence ID" value="KAF2765777.1"/>
    <property type="molecule type" value="Genomic_DNA"/>
</dbReference>
<feature type="region of interest" description="Disordered" evidence="1">
    <location>
        <begin position="100"/>
        <end position="121"/>
    </location>
</feature>
<dbReference type="Proteomes" id="UP000799436">
    <property type="component" value="Unassembled WGS sequence"/>
</dbReference>
<proteinExistence type="predicted"/>
<reference evidence="2" key="1">
    <citation type="journal article" date="2020" name="Stud. Mycol.">
        <title>101 Dothideomycetes genomes: a test case for predicting lifestyles and emergence of pathogens.</title>
        <authorList>
            <person name="Haridas S."/>
            <person name="Albert R."/>
            <person name="Binder M."/>
            <person name="Bloem J."/>
            <person name="Labutti K."/>
            <person name="Salamov A."/>
            <person name="Andreopoulos B."/>
            <person name="Baker S."/>
            <person name="Barry K."/>
            <person name="Bills G."/>
            <person name="Bluhm B."/>
            <person name="Cannon C."/>
            <person name="Castanera R."/>
            <person name="Culley D."/>
            <person name="Daum C."/>
            <person name="Ezra D."/>
            <person name="Gonzalez J."/>
            <person name="Henrissat B."/>
            <person name="Kuo A."/>
            <person name="Liang C."/>
            <person name="Lipzen A."/>
            <person name="Lutzoni F."/>
            <person name="Magnuson J."/>
            <person name="Mondo S."/>
            <person name="Nolan M."/>
            <person name="Ohm R."/>
            <person name="Pangilinan J."/>
            <person name="Park H.-J."/>
            <person name="Ramirez L."/>
            <person name="Alfaro M."/>
            <person name="Sun H."/>
            <person name="Tritt A."/>
            <person name="Yoshinaga Y."/>
            <person name="Zwiers L.-H."/>
            <person name="Turgeon B."/>
            <person name="Goodwin S."/>
            <person name="Spatafora J."/>
            <person name="Crous P."/>
            <person name="Grigoriev I."/>
        </authorList>
    </citation>
    <scope>NUCLEOTIDE SEQUENCE</scope>
    <source>
        <strain evidence="2">CBS 116005</strain>
    </source>
</reference>
<sequence>MIWRDGIGRAHLYSPMICIEHRLFFISNQGRFDEAMLIVGAGLIHVQCGLRDHAAHVQYAVRSSNKHSRVCTAELGVLHVWSVGLKYSRLRRMTGPELGWAEQATSPPASPQAGHPACRPRNLCDRRVTRSAVGRSQQIHPVGHCLRHGMKSAVAAQDPDRVGPWSASSALG</sequence>
<keyword evidence="3" id="KW-1185">Reference proteome</keyword>
<organism evidence="2 3">
    <name type="scientific">Teratosphaeria nubilosa</name>
    <dbReference type="NCBI Taxonomy" id="161662"/>
    <lineage>
        <taxon>Eukaryota</taxon>
        <taxon>Fungi</taxon>
        <taxon>Dikarya</taxon>
        <taxon>Ascomycota</taxon>
        <taxon>Pezizomycotina</taxon>
        <taxon>Dothideomycetes</taxon>
        <taxon>Dothideomycetidae</taxon>
        <taxon>Mycosphaerellales</taxon>
        <taxon>Teratosphaeriaceae</taxon>
        <taxon>Teratosphaeria</taxon>
    </lineage>
</organism>
<dbReference type="AlphaFoldDB" id="A0A6G1KYV1"/>
<accession>A0A6G1KYV1</accession>